<reference evidence="2" key="1">
    <citation type="journal article" date="2022" name="bioRxiv">
        <title>Sequencing and chromosome-scale assembly of the giantPleurodeles waltlgenome.</title>
        <authorList>
            <person name="Brown T."/>
            <person name="Elewa A."/>
            <person name="Iarovenko S."/>
            <person name="Subramanian E."/>
            <person name="Araus A.J."/>
            <person name="Petzold A."/>
            <person name="Susuki M."/>
            <person name="Suzuki K.-i.T."/>
            <person name="Hayashi T."/>
            <person name="Toyoda A."/>
            <person name="Oliveira C."/>
            <person name="Osipova E."/>
            <person name="Leigh N.D."/>
            <person name="Simon A."/>
            <person name="Yun M.H."/>
        </authorList>
    </citation>
    <scope>NUCLEOTIDE SEQUENCE</scope>
    <source>
        <strain evidence="2">20211129_DDA</strain>
        <tissue evidence="2">Liver</tissue>
    </source>
</reference>
<dbReference type="AlphaFoldDB" id="A0AAV7VLW6"/>
<accession>A0AAV7VLW6</accession>
<keyword evidence="3" id="KW-1185">Reference proteome</keyword>
<dbReference type="Proteomes" id="UP001066276">
    <property type="component" value="Chromosome 2_1"/>
</dbReference>
<gene>
    <name evidence="2" type="ORF">NDU88_005388</name>
</gene>
<organism evidence="2 3">
    <name type="scientific">Pleurodeles waltl</name>
    <name type="common">Iberian ribbed newt</name>
    <dbReference type="NCBI Taxonomy" id="8319"/>
    <lineage>
        <taxon>Eukaryota</taxon>
        <taxon>Metazoa</taxon>
        <taxon>Chordata</taxon>
        <taxon>Craniata</taxon>
        <taxon>Vertebrata</taxon>
        <taxon>Euteleostomi</taxon>
        <taxon>Amphibia</taxon>
        <taxon>Batrachia</taxon>
        <taxon>Caudata</taxon>
        <taxon>Salamandroidea</taxon>
        <taxon>Salamandridae</taxon>
        <taxon>Pleurodelinae</taxon>
        <taxon>Pleurodeles</taxon>
    </lineage>
</organism>
<feature type="region of interest" description="Disordered" evidence="1">
    <location>
        <begin position="198"/>
        <end position="223"/>
    </location>
</feature>
<sequence>MNVSLEVIGSQGEHGGWLKKSGCELFWYWTALRNSTEDAELFNLMRISEFGATIPGAVFPMFMRESAKVELGGDPAPKQVSVLGAGVWAKASWSVRRGETFLLPLQSPETGRNERYYRTRRVRQGITNAGREHKGMEFHDASCWICIHIKEPTFASALWAQSPHQGKVDLTNFFSDPEDSGLPIRATEAGVHLQRINRGRGGVRSGSAKNSSKDNDYIENQQV</sequence>
<comment type="caution">
    <text evidence="2">The sequence shown here is derived from an EMBL/GenBank/DDBJ whole genome shotgun (WGS) entry which is preliminary data.</text>
</comment>
<dbReference type="EMBL" id="JANPWB010000003">
    <property type="protein sequence ID" value="KAJ1201580.1"/>
    <property type="molecule type" value="Genomic_DNA"/>
</dbReference>
<name>A0AAV7VLW6_PLEWA</name>
<evidence type="ECO:0000256" key="1">
    <source>
        <dbReference type="SAM" id="MobiDB-lite"/>
    </source>
</evidence>
<evidence type="ECO:0000313" key="3">
    <source>
        <dbReference type="Proteomes" id="UP001066276"/>
    </source>
</evidence>
<proteinExistence type="predicted"/>
<evidence type="ECO:0000313" key="2">
    <source>
        <dbReference type="EMBL" id="KAJ1201580.1"/>
    </source>
</evidence>
<protein>
    <submittedName>
        <fullName evidence="2">Uncharacterized protein</fullName>
    </submittedName>
</protein>